<dbReference type="EMBL" id="FMYU01000006">
    <property type="protein sequence ID" value="SDC50787.1"/>
    <property type="molecule type" value="Genomic_DNA"/>
</dbReference>
<dbReference type="AlphaFoldDB" id="A0A1G6M601"/>
<keyword evidence="2" id="KW-1185">Reference proteome</keyword>
<evidence type="ECO:0000313" key="2">
    <source>
        <dbReference type="Proteomes" id="UP000199411"/>
    </source>
</evidence>
<dbReference type="RefSeq" id="WP_092128485.1">
    <property type="nucleotide sequence ID" value="NZ_FMYU01000006.1"/>
</dbReference>
<name>A0A1G6M601_9BACT</name>
<evidence type="ECO:0000313" key="1">
    <source>
        <dbReference type="EMBL" id="SDC50787.1"/>
    </source>
</evidence>
<organism evidence="1 2">
    <name type="scientific">Desulfurella multipotens</name>
    <dbReference type="NCBI Taxonomy" id="79269"/>
    <lineage>
        <taxon>Bacteria</taxon>
        <taxon>Pseudomonadati</taxon>
        <taxon>Campylobacterota</taxon>
        <taxon>Desulfurellia</taxon>
        <taxon>Desulfurellales</taxon>
        <taxon>Desulfurellaceae</taxon>
        <taxon>Desulfurella</taxon>
    </lineage>
</organism>
<sequence>MYISEQLIKKFLDNELKDHTLWIARASEVEKKLSMDLGSHDLQTKRRPFVILKTKDKTNITCVAFFSSKQFYKNQISFSISGNCEKKCRFHFFDISYVYRLKNKEVFPISKDIFDFKLVEYCGICNNIDYLCAKLKKQVENCK</sequence>
<reference evidence="2" key="1">
    <citation type="submission" date="2016-10" db="EMBL/GenBank/DDBJ databases">
        <authorList>
            <person name="Varghese N."/>
            <person name="Submissions S."/>
        </authorList>
    </citation>
    <scope>NUCLEOTIDE SEQUENCE [LARGE SCALE GENOMIC DNA]</scope>
    <source>
        <strain evidence="2">DSM 8415</strain>
    </source>
</reference>
<dbReference type="Proteomes" id="UP000199411">
    <property type="component" value="Unassembled WGS sequence"/>
</dbReference>
<accession>A0A1G6M601</accession>
<gene>
    <name evidence="1" type="ORF">SAMN05660835_00907</name>
</gene>
<protein>
    <submittedName>
        <fullName evidence="1">Uncharacterized protein</fullName>
    </submittedName>
</protein>
<proteinExistence type="predicted"/>